<dbReference type="Gene3D" id="2.30.29.30">
    <property type="entry name" value="Pleckstrin-homology domain (PH domain)/Phosphotyrosine-binding domain (PTB)"/>
    <property type="match status" value="1"/>
</dbReference>
<dbReference type="Proteomes" id="UP000738325">
    <property type="component" value="Unassembled WGS sequence"/>
</dbReference>
<keyword evidence="4" id="KW-1185">Reference proteome</keyword>
<dbReference type="OrthoDB" id="2261218at2759"/>
<name>A0A9P6RSL0_9FUNG</name>
<evidence type="ECO:0000256" key="1">
    <source>
        <dbReference type="SAM" id="MobiDB-lite"/>
    </source>
</evidence>
<dbReference type="InterPro" id="IPR001849">
    <property type="entry name" value="PH_domain"/>
</dbReference>
<dbReference type="AlphaFoldDB" id="A0A9P6RSL0"/>
<feature type="domain" description="PH" evidence="2">
    <location>
        <begin position="198"/>
        <end position="318"/>
    </location>
</feature>
<feature type="compositionally biased region" description="Polar residues" evidence="1">
    <location>
        <begin position="339"/>
        <end position="352"/>
    </location>
</feature>
<feature type="region of interest" description="Disordered" evidence="1">
    <location>
        <begin position="332"/>
        <end position="367"/>
    </location>
</feature>
<sequence>MDQFSPQRRAWIQTWGQHNVNTELSNVLKSGHAWDSVDPNQSTPIEAAGLLFVKLMQVTNRATSKIFDVEWSLRVGNVERTSYPTRSYKDNTGNTATMNEIFLFDVNEPFQLEMTVTGNPVPTKFGTMAGFSNHLQTLGQLDLSFCLETMDKSVRTYKLRRPIPEDSSKAFKSDCEVVVMIGLHVLEEPIEDRSWETEVLYQGFLTFMTRGGRMTSWKRYWAVLEGRTLKLYDAEYQLKRDVVGVVPLAYVQGVEPPDYDKVDVVANAFSILVDPNGVDMAGMSSYVEQEELDYSLYAYTDSAHLHEVWNAHLEEALDQYQGNMGRRGEIQRAKMARRASQSLSRHSFESSMPPSPLDSEEGGSSTTGMIDARFVW</sequence>
<evidence type="ECO:0000259" key="2">
    <source>
        <dbReference type="PROSITE" id="PS50003"/>
    </source>
</evidence>
<accession>A0A9P6RSL0</accession>
<dbReference type="SUPFAM" id="SSF50729">
    <property type="entry name" value="PH domain-like"/>
    <property type="match status" value="1"/>
</dbReference>
<dbReference type="SMART" id="SM00233">
    <property type="entry name" value="PH"/>
    <property type="match status" value="1"/>
</dbReference>
<dbReference type="InterPro" id="IPR011993">
    <property type="entry name" value="PH-like_dom_sf"/>
</dbReference>
<protein>
    <recommendedName>
        <fullName evidence="2">PH domain-containing protein</fullName>
    </recommendedName>
</protein>
<evidence type="ECO:0000313" key="3">
    <source>
        <dbReference type="EMBL" id="KAG0323985.1"/>
    </source>
</evidence>
<dbReference type="PROSITE" id="PS50003">
    <property type="entry name" value="PH_DOMAIN"/>
    <property type="match status" value="1"/>
</dbReference>
<proteinExistence type="predicted"/>
<gene>
    <name evidence="3" type="ORF">BGZ99_002293</name>
</gene>
<evidence type="ECO:0000313" key="4">
    <source>
        <dbReference type="Proteomes" id="UP000738325"/>
    </source>
</evidence>
<organism evidence="3 4">
    <name type="scientific">Dissophora globulifera</name>
    <dbReference type="NCBI Taxonomy" id="979702"/>
    <lineage>
        <taxon>Eukaryota</taxon>
        <taxon>Fungi</taxon>
        <taxon>Fungi incertae sedis</taxon>
        <taxon>Mucoromycota</taxon>
        <taxon>Mortierellomycotina</taxon>
        <taxon>Mortierellomycetes</taxon>
        <taxon>Mortierellales</taxon>
        <taxon>Mortierellaceae</taxon>
        <taxon>Dissophora</taxon>
    </lineage>
</organism>
<dbReference type="EMBL" id="JAAAIP010000167">
    <property type="protein sequence ID" value="KAG0323985.1"/>
    <property type="molecule type" value="Genomic_DNA"/>
</dbReference>
<reference evidence="3" key="1">
    <citation type="journal article" date="2020" name="Fungal Divers.">
        <title>Resolving the Mortierellaceae phylogeny through synthesis of multi-gene phylogenetics and phylogenomics.</title>
        <authorList>
            <person name="Vandepol N."/>
            <person name="Liber J."/>
            <person name="Desiro A."/>
            <person name="Na H."/>
            <person name="Kennedy M."/>
            <person name="Barry K."/>
            <person name="Grigoriev I.V."/>
            <person name="Miller A.N."/>
            <person name="O'Donnell K."/>
            <person name="Stajich J.E."/>
            <person name="Bonito G."/>
        </authorList>
    </citation>
    <scope>NUCLEOTIDE SEQUENCE</scope>
    <source>
        <strain evidence="3">REB-010B</strain>
    </source>
</reference>
<comment type="caution">
    <text evidence="3">The sequence shown here is derived from an EMBL/GenBank/DDBJ whole genome shotgun (WGS) entry which is preliminary data.</text>
</comment>